<keyword evidence="9" id="KW-1185">Reference proteome</keyword>
<keyword evidence="3" id="KW-0677">Repeat</keyword>
<dbReference type="InterPro" id="IPR055401">
    <property type="entry name" value="CEMIP_beta-hel_dom"/>
</dbReference>
<dbReference type="SUPFAM" id="SSF81296">
    <property type="entry name" value="E set domains"/>
    <property type="match status" value="6"/>
</dbReference>
<feature type="domain" description="G8" evidence="6">
    <location>
        <begin position="1828"/>
        <end position="1947"/>
    </location>
</feature>
<evidence type="ECO:0000259" key="6">
    <source>
        <dbReference type="PROSITE" id="PS51484"/>
    </source>
</evidence>
<evidence type="ECO:0000259" key="7">
    <source>
        <dbReference type="PROSITE" id="PS51820"/>
    </source>
</evidence>
<dbReference type="Gene3D" id="2.60.120.260">
    <property type="entry name" value="Galactose-binding domain-like"/>
    <property type="match status" value="1"/>
</dbReference>
<evidence type="ECO:0000313" key="8">
    <source>
        <dbReference type="EMBL" id="CAK63335.1"/>
    </source>
</evidence>
<reference evidence="8 9" key="1">
    <citation type="journal article" date="2006" name="Nature">
        <title>Global trends of whole-genome duplications revealed by the ciliate Paramecium tetraurelia.</title>
        <authorList>
            <consortium name="Genoscope"/>
            <person name="Aury J.-M."/>
            <person name="Jaillon O."/>
            <person name="Duret L."/>
            <person name="Noel B."/>
            <person name="Jubin C."/>
            <person name="Porcel B.M."/>
            <person name="Segurens B."/>
            <person name="Daubin V."/>
            <person name="Anthouard V."/>
            <person name="Aiach N."/>
            <person name="Arnaiz O."/>
            <person name="Billaut A."/>
            <person name="Beisson J."/>
            <person name="Blanc I."/>
            <person name="Bouhouche K."/>
            <person name="Camara F."/>
            <person name="Duharcourt S."/>
            <person name="Guigo R."/>
            <person name="Gogendeau D."/>
            <person name="Katinka M."/>
            <person name="Keller A.-M."/>
            <person name="Kissmehl R."/>
            <person name="Klotz C."/>
            <person name="Koll F."/>
            <person name="Le Moue A."/>
            <person name="Lepere C."/>
            <person name="Malinsky S."/>
            <person name="Nowacki M."/>
            <person name="Nowak J.K."/>
            <person name="Plattner H."/>
            <person name="Poulain J."/>
            <person name="Ruiz F."/>
            <person name="Serrano V."/>
            <person name="Zagulski M."/>
            <person name="Dessen P."/>
            <person name="Betermier M."/>
            <person name="Weissenbach J."/>
            <person name="Scarpelli C."/>
            <person name="Schachter V."/>
            <person name="Sperling L."/>
            <person name="Meyer E."/>
            <person name="Cohen J."/>
            <person name="Wincker P."/>
        </authorList>
    </citation>
    <scope>NUCLEOTIDE SEQUENCE [LARGE SCALE GENOMIC DNA]</scope>
    <source>
        <strain evidence="8 9">Stock d4-2</strain>
    </source>
</reference>
<dbReference type="GeneID" id="5016517"/>
<dbReference type="OrthoDB" id="120976at2759"/>
<dbReference type="InParanoid" id="A0BXR8"/>
<evidence type="ECO:0000256" key="1">
    <source>
        <dbReference type="ARBA" id="ARBA00004196"/>
    </source>
</evidence>
<dbReference type="Proteomes" id="UP000000600">
    <property type="component" value="Unassembled WGS sequence"/>
</dbReference>
<feature type="domain" description="PA14" evidence="7">
    <location>
        <begin position="318"/>
        <end position="529"/>
    </location>
</feature>
<dbReference type="SMART" id="SM01225">
    <property type="entry name" value="G8"/>
    <property type="match status" value="1"/>
</dbReference>
<dbReference type="PANTHER" id="PTHR46769:SF2">
    <property type="entry name" value="FIBROCYSTIN-L ISOFORM 2 PRECURSOR-RELATED"/>
    <property type="match status" value="1"/>
</dbReference>
<dbReference type="InterPro" id="IPR014756">
    <property type="entry name" value="Ig_E-set"/>
</dbReference>
<dbReference type="SMART" id="SM00429">
    <property type="entry name" value="IPT"/>
    <property type="match status" value="3"/>
</dbReference>
<dbReference type="HOGENOM" id="CLU_231997_0_0_1"/>
<dbReference type="KEGG" id="ptm:GSPATT00033188001"/>
<dbReference type="CDD" id="cd00603">
    <property type="entry name" value="IPT_PCSR"/>
    <property type="match status" value="5"/>
</dbReference>
<evidence type="ECO:0008006" key="10">
    <source>
        <dbReference type="Google" id="ProtNLM"/>
    </source>
</evidence>
<dbReference type="PANTHER" id="PTHR46769">
    <property type="entry name" value="POLYCYSTIC KIDNEY AND HEPATIC DISEASE 1 (AUTOSOMAL RECESSIVE)-LIKE 1"/>
    <property type="match status" value="1"/>
</dbReference>
<accession>A0BXR8</accession>
<evidence type="ECO:0000256" key="3">
    <source>
        <dbReference type="ARBA" id="ARBA00022737"/>
    </source>
</evidence>
<keyword evidence="2 5" id="KW-0732">Signal</keyword>
<sequence length="2131" mass="232611">MFISTLSTMLLMLLTNSSEAMMDATMDSTTDAVVILAVSTVLGKENSTPTGSIVGGTTLYMKVQGLDQTASNNAVYIGKYPCIISDKGVNGLFMNCKTTKPDPDDNNLSSLEIVVKVSGKPDSVCTFSGPQCHFTYSQYYTPKLFYVTPRIKLSKNIKLLEEPKWARDNSWELTDVTDSQFKIKYPDEINFWDDQVVCQVSAEIKAGYYDYTIKSQSGYQTNDVGVKQKRVQSDRTYDSKVLPIITEINTNFASPEGQIIEISGYGFSPIPSENTVKISGQAETIQVLSSTPTTINAKIPKLTNLPTLADATESSVFIQGSGLHYTRWDVSGLNLNCASFRTQIITNKAQLNSRIQFDGIYPEPDVQNQFGEYYGQYFRGFLKAPFTGNYRFYVASDDCAQFFIQTAQVKQPIRPDTATAASGWNPYRNYWYEYLTYSYNIKSISETLMISNGASGGYLTLSMEVESATRKSNSLNSVYEISTSYTPVKEVIEITLYNSVGNTLLAGKYQLQFTYGTKTTPQTTLFYSYTTGDIVPNANANAIKNAIQNCGAGYLVTVIATKLDNTGVALDDTATTFAGYKYTITFDSHRGTTNYRALPKFVSFSLNGGTPVKDIVRTQEPLDPISGTFQLTMTINGIDNLFQVSANVYDLPFDASTSLIADNVERITGERPFVWTVGRAQDGWKWFVVLRSNVDQLTDFSVSTNVLVSGNGDVTAAVTKPIPDSTNLLFEPIPNEILFTYSQHPQVQVEVQYQIKENNVVVETEQILAGCEQFEACDFTLSDEKTPTLTAYSVSGSQLSLTLAQGAGLSITKTDLDISFEGADCTNIQFSTFTSPYSITCTLEQLNSQNIKETGDNQVPAIHHKAIGFSKVEAGVTGENVGLVISSILPATGSPDGGTTITITGTGFPKNLNRDFTFQIDGQDVHPLSITNTQIIFVTPKKASGGTGAISFSYNQKTVTSSLFSYDDALRIQVQSLEFNSKTPVFKGEMTITGTNFGTVVDDIKVTLVGSKSYNAKVISRRNALVTIEVTITRKNYGNSYANSNDNLFKYIIPVTSVTLEDGTSQAKGSEAGGTVIKITGSNFVLGETIVFVGQAVNWICEIDETRFTSEVIYCSVPPKCEYYNQQAQLVVVTVQVTLESTCLDTTNNCLFTYDNTLNPTIENYPESSTQYTGSRILTESDHQKPDYQKLVQRKRFLWTDESKKQGINHILNLGKSPRRDMLSSADLVLSQQKTYAPGDTETLTGTGLTDTVFIVFKGPVTQKVTATISGSSFTYTIPNLPQGQYKTYVLTKNGYADKIWVTVIGLSITSIDTAVIGGQILTINGVGFNADQSASVKVGTTDCTELQVVSTVQIKCRLARQSATSAAVTLSQLPSENNSAVPITATFTLTISPSTSSPLFTAITGASYDSTQKAYLATAGNVVLVFAGSRLTGTTLVVTLEHMGHKIAGTSSALSDTSVTATFSNLAAGVYSINLLVDNKYAYISDVTKQKLIVSAAAPTSTNPQVSYAGGATVTFTGTGFDTVNEQNSVKLCGFDCPITSATYTTLSCETPKLLTSSVLSQYTALSEPARYIKPSEVTLLADSTTSVSKFFDLLQSTYYTSSAASNCYVQVDFGSSRILKLHQLRYMPRIDKQAILLKDAVFQYTTDGTNWQTLLTVDQTVHTGWNIYVPQTDISGIKAVRLFDSRGSTGSSCQLAEIELKGWILSNSNNAYSVPTSCNAEISVNGQSLGTVSNAVSYSSSSVPIVNAVSPATGRFTEEAVITITVTIDGVTCAIQSVSTTQIVCKTGVKDLEQTQLNGVFQVRVNGNLAVNNKQFIYATKWSDINTWGGYEYPGDGDSVIVNAGQTLIVDVKTPKMMQVLVEGTLTFSDEVDTSLDAHFIVIREGKFNIGTELVAHQHNVQITLYGVEEDTQMPAMGNKVLGCHQCQLTIHGKERTPTWTLLSSTASVGATQITVDDAVDWQVGEQIVITSSEVEHMQSEKRYITAVSADKKTLTLDQPLTYKHYSDVETFETDSFPMKVEVGLLTRNIVIQGEQSELKYGYHLMIHGRAEKGSVGKISYAEFRYGGQPRIIGRYPVHFHLNGEVDESYVVGNAIHDCYARCLTIHGVHYLKVQKNVCYNTFGHAIFL</sequence>
<dbReference type="Pfam" id="PF10162">
    <property type="entry name" value="G8"/>
    <property type="match status" value="1"/>
</dbReference>
<evidence type="ECO:0000313" key="9">
    <source>
        <dbReference type="Proteomes" id="UP000000600"/>
    </source>
</evidence>
<dbReference type="PROSITE" id="PS51484">
    <property type="entry name" value="G8"/>
    <property type="match status" value="1"/>
</dbReference>
<name>A0BXR8_PARTE</name>
<dbReference type="RefSeq" id="XP_001430733.1">
    <property type="nucleotide sequence ID" value="XM_001430696.1"/>
</dbReference>
<evidence type="ECO:0000256" key="4">
    <source>
        <dbReference type="ARBA" id="ARBA00023180"/>
    </source>
</evidence>
<feature type="chain" id="PRO_5002622901" description="Fibrocystin-L" evidence="5">
    <location>
        <begin position="21"/>
        <end position="2131"/>
    </location>
</feature>
<feature type="signal peptide" evidence="5">
    <location>
        <begin position="1"/>
        <end position="20"/>
    </location>
</feature>
<comment type="subcellular location">
    <subcellularLocation>
        <location evidence="1">Cell envelope</location>
    </subcellularLocation>
</comment>
<evidence type="ECO:0000256" key="2">
    <source>
        <dbReference type="ARBA" id="ARBA00022729"/>
    </source>
</evidence>
<dbReference type="InterPro" id="IPR002909">
    <property type="entry name" value="IPT_dom"/>
</dbReference>
<dbReference type="InterPro" id="IPR008979">
    <property type="entry name" value="Galactose-bd-like_sf"/>
</dbReference>
<dbReference type="EMBL" id="CT868025">
    <property type="protein sequence ID" value="CAK63335.1"/>
    <property type="molecule type" value="Genomic_DNA"/>
</dbReference>
<keyword evidence="4" id="KW-0325">Glycoprotein</keyword>
<dbReference type="InterPro" id="IPR013783">
    <property type="entry name" value="Ig-like_fold"/>
</dbReference>
<dbReference type="InterPro" id="IPR037524">
    <property type="entry name" value="PA14/GLEYA"/>
</dbReference>
<dbReference type="eggNOG" id="ENOG502SZMN">
    <property type="taxonomic scope" value="Eukaryota"/>
</dbReference>
<dbReference type="Pfam" id="PF01833">
    <property type="entry name" value="TIG"/>
    <property type="match status" value="4"/>
</dbReference>
<dbReference type="Pfam" id="PF24606">
    <property type="entry name" value="CEMIP_beta-hel"/>
    <property type="match status" value="1"/>
</dbReference>
<dbReference type="STRING" id="5888.A0BXR8"/>
<gene>
    <name evidence="8" type="ORF">GSPATT00033188001</name>
</gene>
<dbReference type="InterPro" id="IPR052387">
    <property type="entry name" value="Fibrocystin"/>
</dbReference>
<dbReference type="SUPFAM" id="SSF49785">
    <property type="entry name" value="Galactose-binding domain-like"/>
    <property type="match status" value="1"/>
</dbReference>
<organism evidence="8 9">
    <name type="scientific">Paramecium tetraurelia</name>
    <dbReference type="NCBI Taxonomy" id="5888"/>
    <lineage>
        <taxon>Eukaryota</taxon>
        <taxon>Sar</taxon>
        <taxon>Alveolata</taxon>
        <taxon>Ciliophora</taxon>
        <taxon>Intramacronucleata</taxon>
        <taxon>Oligohymenophorea</taxon>
        <taxon>Peniculida</taxon>
        <taxon>Parameciidae</taxon>
        <taxon>Paramecium</taxon>
    </lineage>
</organism>
<proteinExistence type="predicted"/>
<dbReference type="PROSITE" id="PS51820">
    <property type="entry name" value="PA14"/>
    <property type="match status" value="1"/>
</dbReference>
<protein>
    <recommendedName>
        <fullName evidence="10">Fibrocystin-L</fullName>
    </recommendedName>
</protein>
<evidence type="ECO:0000256" key="5">
    <source>
        <dbReference type="SAM" id="SignalP"/>
    </source>
</evidence>
<dbReference type="Gene3D" id="2.60.40.10">
    <property type="entry name" value="Immunoglobulins"/>
    <property type="match status" value="5"/>
</dbReference>
<dbReference type="InterPro" id="IPR019316">
    <property type="entry name" value="G8_domain"/>
</dbReference>